<reference evidence="1 2" key="1">
    <citation type="submission" date="2020-10" db="EMBL/GenBank/DDBJ databases">
        <title>Identification of Nocardia species via Next-generation sequencing and recognition of intraspecies genetic diversity.</title>
        <authorList>
            <person name="Li P."/>
            <person name="Li P."/>
            <person name="Lu B."/>
        </authorList>
    </citation>
    <scope>NUCLEOTIDE SEQUENCE [LARGE SCALE GENOMIC DNA]</scope>
    <source>
        <strain evidence="1 2">BJ06-0157</strain>
    </source>
</reference>
<evidence type="ECO:0000313" key="1">
    <source>
        <dbReference type="EMBL" id="MBF6299100.1"/>
    </source>
</evidence>
<proteinExistence type="predicted"/>
<name>A0ABS0CRD8_9NOCA</name>
<dbReference type="RefSeq" id="WP_195130390.1">
    <property type="nucleotide sequence ID" value="NZ_JADLQX010000011.1"/>
</dbReference>
<protein>
    <submittedName>
        <fullName evidence="1">Uncharacterized protein</fullName>
    </submittedName>
</protein>
<organism evidence="1 2">
    <name type="scientific">Nocardia amamiensis</name>
    <dbReference type="NCBI Taxonomy" id="404578"/>
    <lineage>
        <taxon>Bacteria</taxon>
        <taxon>Bacillati</taxon>
        <taxon>Actinomycetota</taxon>
        <taxon>Actinomycetes</taxon>
        <taxon>Mycobacteriales</taxon>
        <taxon>Nocardiaceae</taxon>
        <taxon>Nocardia</taxon>
    </lineage>
</organism>
<sequence length="82" mass="8872">MATSGHEVAVPTVLFGGDSLIHQTSGRLTEQHIPHAWRVSRANRTAVTRDPVSGYVTKVESYRHAELIAVRSLVLLPAGVTV</sequence>
<dbReference type="EMBL" id="JADLQX010000011">
    <property type="protein sequence ID" value="MBF6299100.1"/>
    <property type="molecule type" value="Genomic_DNA"/>
</dbReference>
<dbReference type="Proteomes" id="UP000702209">
    <property type="component" value="Unassembled WGS sequence"/>
</dbReference>
<gene>
    <name evidence="1" type="ORF">IU459_16340</name>
</gene>
<keyword evidence="2" id="KW-1185">Reference proteome</keyword>
<evidence type="ECO:0000313" key="2">
    <source>
        <dbReference type="Proteomes" id="UP000702209"/>
    </source>
</evidence>
<accession>A0ABS0CRD8</accession>
<comment type="caution">
    <text evidence="1">The sequence shown here is derived from an EMBL/GenBank/DDBJ whole genome shotgun (WGS) entry which is preliminary data.</text>
</comment>